<comment type="caution">
    <text evidence="1">The sequence shown here is derived from an EMBL/GenBank/DDBJ whole genome shotgun (WGS) entry which is preliminary data.</text>
</comment>
<accession>A0A8B3DJI4</accession>
<reference evidence="1 2" key="1">
    <citation type="submission" date="2018-08" db="EMBL/GenBank/DDBJ databases">
        <title>Vibrio harveyi strains pathogenic to white snook Centropomus viridis Lockington (1877) and potential probiotic bacteria.</title>
        <authorList>
            <person name="Soto-Rodriguez S."/>
            <person name="Gomez-Gil B."/>
            <person name="Lozano-Olvera R."/>
        </authorList>
    </citation>
    <scope>NUCLEOTIDE SEQUENCE [LARGE SCALE GENOMIC DNA]</scope>
    <source>
        <strain evidence="1 2">CAIM 1508</strain>
    </source>
</reference>
<name>A0A8B3DJI4_VIBHA</name>
<evidence type="ECO:0000313" key="2">
    <source>
        <dbReference type="Proteomes" id="UP000253437"/>
    </source>
</evidence>
<organism evidence="1 2">
    <name type="scientific">Vibrio harveyi</name>
    <name type="common">Beneckea harveyi</name>
    <dbReference type="NCBI Taxonomy" id="669"/>
    <lineage>
        <taxon>Bacteria</taxon>
        <taxon>Pseudomonadati</taxon>
        <taxon>Pseudomonadota</taxon>
        <taxon>Gammaproteobacteria</taxon>
        <taxon>Vibrionales</taxon>
        <taxon>Vibrionaceae</taxon>
        <taxon>Vibrio</taxon>
    </lineage>
</organism>
<dbReference type="EMBL" id="QOUW02000094">
    <property type="protein sequence ID" value="RIW08767.1"/>
    <property type="molecule type" value="Genomic_DNA"/>
</dbReference>
<evidence type="ECO:0000313" key="1">
    <source>
        <dbReference type="EMBL" id="RIW08767.1"/>
    </source>
</evidence>
<protein>
    <submittedName>
        <fullName evidence="1">Uncharacterized protein</fullName>
    </submittedName>
</protein>
<proteinExistence type="predicted"/>
<dbReference type="AlphaFoldDB" id="A0A8B3DJI4"/>
<gene>
    <name evidence="1" type="ORF">DS957_019535</name>
</gene>
<sequence>MPIKLIVKHKDERHQNKGTFKPYSFNGHVNYNSMDEPNLESARLTEKTEDLRKRNQIPFKFDGEPVGELAGRFEHWLPGKKFEVMAAVNNFAMSLNARGKVIADMTELVCVTDNLPLANFDYWERLIRSQFSKVVSDTKHASQMCTWLDLISADGRKRENTLRTLCGGAPNAFFLCMALRRLNDWAPQVRQAAKEQLAKIAKHSDPQDVANATSVVLVHWNSWGRIDETEKQVLLNIISRPQVANAIVAKLMNSSCGPMPSLFSQLSRTNILDTHLTNIAKSAIQPCIRAKAFRALFEKRLTWTHGREWVWTDIRYCEGQFKPIVYERQISVSLSSAELLNRSAHDASPIVRRVAAEFLIRELESLGSKAKRCAQGFSADKSNSVSERGRFALKMLSKTQKCSS</sequence>
<dbReference type="Proteomes" id="UP000253437">
    <property type="component" value="Unassembled WGS sequence"/>
</dbReference>